<dbReference type="InterPro" id="IPR010734">
    <property type="entry name" value="Copine_C"/>
</dbReference>
<name>A0ABD1N4X6_9FABA</name>
<dbReference type="InterPro" id="IPR052079">
    <property type="entry name" value="E3_ligase/Copine_domain"/>
</dbReference>
<feature type="compositionally biased region" description="Low complexity" evidence="2">
    <location>
        <begin position="40"/>
        <end position="51"/>
    </location>
</feature>
<feature type="compositionally biased region" description="Low complexity" evidence="2">
    <location>
        <begin position="63"/>
        <end position="76"/>
    </location>
</feature>
<dbReference type="EMBL" id="JBGMDY010000002">
    <property type="protein sequence ID" value="KAL2343116.1"/>
    <property type="molecule type" value="Genomic_DNA"/>
</dbReference>
<dbReference type="Pfam" id="PF13920">
    <property type="entry name" value="zf-C3HC4_3"/>
    <property type="match status" value="1"/>
</dbReference>
<dbReference type="AlphaFoldDB" id="A0ABD1N4X6"/>
<feature type="domain" description="RING-type" evidence="4">
    <location>
        <begin position="415"/>
        <end position="448"/>
    </location>
</feature>
<keyword evidence="1" id="KW-0479">Metal-binding</keyword>
<feature type="region of interest" description="Disordered" evidence="2">
    <location>
        <begin position="63"/>
        <end position="84"/>
    </location>
</feature>
<keyword evidence="1" id="KW-0862">Zinc</keyword>
<reference evidence="5 6" key="1">
    <citation type="submission" date="2024-08" db="EMBL/GenBank/DDBJ databases">
        <title>Insights into the chromosomal genome structure of Flemingia macrophylla.</title>
        <authorList>
            <person name="Ding Y."/>
            <person name="Zhao Y."/>
            <person name="Bi W."/>
            <person name="Wu M."/>
            <person name="Zhao G."/>
            <person name="Gong Y."/>
            <person name="Li W."/>
            <person name="Zhang P."/>
        </authorList>
    </citation>
    <scope>NUCLEOTIDE SEQUENCE [LARGE SCALE GENOMIC DNA]</scope>
    <source>
        <strain evidence="5">DYQJB</strain>
        <tissue evidence="5">Leaf</tissue>
    </source>
</reference>
<dbReference type="PROSITE" id="PS50089">
    <property type="entry name" value="ZF_RING_2"/>
    <property type="match status" value="1"/>
</dbReference>
<protein>
    <recommendedName>
        <fullName evidence="4">RING-type domain-containing protein</fullName>
    </recommendedName>
</protein>
<keyword evidence="1" id="KW-0863">Zinc-finger</keyword>
<evidence type="ECO:0000313" key="6">
    <source>
        <dbReference type="Proteomes" id="UP001603857"/>
    </source>
</evidence>
<dbReference type="SMART" id="SM00327">
    <property type="entry name" value="VWA"/>
    <property type="match status" value="1"/>
</dbReference>
<dbReference type="InterPro" id="IPR001841">
    <property type="entry name" value="Znf_RING"/>
</dbReference>
<dbReference type="Proteomes" id="UP001603857">
    <property type="component" value="Unassembled WGS sequence"/>
</dbReference>
<sequence length="458" mass="50828">MLLELETWTTLVVLFLLVLILKESIMGGKSSKGSDRRHFSSNGSAGSSSSSWDNYGYPQLSNAYQPQQNPYNAPNPHRATAPFHDYSQPKRRLDRRYSRIADDYHSLDEVTTALSHAGLESSNLIVGIDFTKSNEWTGKKSFNRKSLHHIGNGHNPYEQAISIIGKTLSAFDEDNLIPCFGFGDASTHDQDVFSFHSDERFCNGFEEVLSRYRDIVPTLRLAGPTSFAPIIEMAMTIVEQSGGQYHVLLIIADGQVTRSVDTQHGQLSPQEQKTIEAIVKASEYPLSIVLVGVGDGPWDMMREFDDNIPARAFDNFQFVNFTEIMSRSIDASRKETEFALAALMEIPSQYKATIDLGILGARSGHSPDRVPLPPPRYVRASSSSSTTYFRSNSFQQSTTVNAEASSSGLYDNKVCPICLTNGKDMAFGCGHQTCCDCGESLEFCPICRSTINTRIKLY</sequence>
<dbReference type="SUPFAM" id="SSF53300">
    <property type="entry name" value="vWA-like"/>
    <property type="match status" value="1"/>
</dbReference>
<accession>A0ABD1N4X6</accession>
<dbReference type="InterPro" id="IPR036465">
    <property type="entry name" value="vWFA_dom_sf"/>
</dbReference>
<dbReference type="SUPFAM" id="SSF57850">
    <property type="entry name" value="RING/U-box"/>
    <property type="match status" value="1"/>
</dbReference>
<evidence type="ECO:0000256" key="3">
    <source>
        <dbReference type="SAM" id="SignalP"/>
    </source>
</evidence>
<feature type="region of interest" description="Disordered" evidence="2">
    <location>
        <begin position="28"/>
        <end position="51"/>
    </location>
</feature>
<gene>
    <name evidence="5" type="ORF">Fmac_004401</name>
</gene>
<comment type="caution">
    <text evidence="5">The sequence shown here is derived from an EMBL/GenBank/DDBJ whole genome shotgun (WGS) entry which is preliminary data.</text>
</comment>
<proteinExistence type="predicted"/>
<dbReference type="InterPro" id="IPR013083">
    <property type="entry name" value="Znf_RING/FYVE/PHD"/>
</dbReference>
<dbReference type="GO" id="GO:0008270">
    <property type="term" value="F:zinc ion binding"/>
    <property type="evidence" value="ECO:0007669"/>
    <property type="project" value="UniProtKB-KW"/>
</dbReference>
<evidence type="ECO:0000259" key="4">
    <source>
        <dbReference type="PROSITE" id="PS50089"/>
    </source>
</evidence>
<evidence type="ECO:0000256" key="1">
    <source>
        <dbReference type="PROSITE-ProRule" id="PRU00175"/>
    </source>
</evidence>
<feature type="chain" id="PRO_5044863119" description="RING-type domain-containing protein" evidence="3">
    <location>
        <begin position="28"/>
        <end position="458"/>
    </location>
</feature>
<dbReference type="PANTHER" id="PTHR45751">
    <property type="entry name" value="COPINE FAMILY PROTEIN 1"/>
    <property type="match status" value="1"/>
</dbReference>
<evidence type="ECO:0000313" key="5">
    <source>
        <dbReference type="EMBL" id="KAL2343116.1"/>
    </source>
</evidence>
<organism evidence="5 6">
    <name type="scientific">Flemingia macrophylla</name>
    <dbReference type="NCBI Taxonomy" id="520843"/>
    <lineage>
        <taxon>Eukaryota</taxon>
        <taxon>Viridiplantae</taxon>
        <taxon>Streptophyta</taxon>
        <taxon>Embryophyta</taxon>
        <taxon>Tracheophyta</taxon>
        <taxon>Spermatophyta</taxon>
        <taxon>Magnoliopsida</taxon>
        <taxon>eudicotyledons</taxon>
        <taxon>Gunneridae</taxon>
        <taxon>Pentapetalae</taxon>
        <taxon>rosids</taxon>
        <taxon>fabids</taxon>
        <taxon>Fabales</taxon>
        <taxon>Fabaceae</taxon>
        <taxon>Papilionoideae</taxon>
        <taxon>50 kb inversion clade</taxon>
        <taxon>NPAAA clade</taxon>
        <taxon>indigoferoid/millettioid clade</taxon>
        <taxon>Phaseoleae</taxon>
        <taxon>Flemingia</taxon>
    </lineage>
</organism>
<keyword evidence="6" id="KW-1185">Reference proteome</keyword>
<dbReference type="PANTHER" id="PTHR45751:SF30">
    <property type="entry name" value="E3 UBIQUITIN-PROTEIN LIGASE RGLG5"/>
    <property type="match status" value="1"/>
</dbReference>
<dbReference type="InterPro" id="IPR002035">
    <property type="entry name" value="VWF_A"/>
</dbReference>
<dbReference type="Pfam" id="PF07002">
    <property type="entry name" value="Copine"/>
    <property type="match status" value="1"/>
</dbReference>
<keyword evidence="3" id="KW-0732">Signal</keyword>
<feature type="signal peptide" evidence="3">
    <location>
        <begin position="1"/>
        <end position="27"/>
    </location>
</feature>
<evidence type="ECO:0000256" key="2">
    <source>
        <dbReference type="SAM" id="MobiDB-lite"/>
    </source>
</evidence>
<dbReference type="Gene3D" id="3.30.40.10">
    <property type="entry name" value="Zinc/RING finger domain, C3HC4 (zinc finger)"/>
    <property type="match status" value="1"/>
</dbReference>